<organism evidence="2 3">
    <name type="scientific">Lithocarpus litseifolius</name>
    <dbReference type="NCBI Taxonomy" id="425828"/>
    <lineage>
        <taxon>Eukaryota</taxon>
        <taxon>Viridiplantae</taxon>
        <taxon>Streptophyta</taxon>
        <taxon>Embryophyta</taxon>
        <taxon>Tracheophyta</taxon>
        <taxon>Spermatophyta</taxon>
        <taxon>Magnoliopsida</taxon>
        <taxon>eudicotyledons</taxon>
        <taxon>Gunneridae</taxon>
        <taxon>Pentapetalae</taxon>
        <taxon>rosids</taxon>
        <taxon>fabids</taxon>
        <taxon>Fagales</taxon>
        <taxon>Fagaceae</taxon>
        <taxon>Lithocarpus</taxon>
    </lineage>
</organism>
<reference evidence="2 3" key="1">
    <citation type="submission" date="2024-01" db="EMBL/GenBank/DDBJ databases">
        <title>A telomere-to-telomere, gap-free genome of sweet tea (Lithocarpus litseifolius).</title>
        <authorList>
            <person name="Zhou J."/>
        </authorList>
    </citation>
    <scope>NUCLEOTIDE SEQUENCE [LARGE SCALE GENOMIC DNA]</scope>
    <source>
        <strain evidence="2">Zhou-2022a</strain>
        <tissue evidence="2">Leaf</tissue>
    </source>
</reference>
<dbReference type="Proteomes" id="UP001459277">
    <property type="component" value="Unassembled WGS sequence"/>
</dbReference>
<evidence type="ECO:0000313" key="2">
    <source>
        <dbReference type="EMBL" id="KAK9983346.1"/>
    </source>
</evidence>
<name>A0AAW2BBK3_9ROSI</name>
<feature type="compositionally biased region" description="Basic and acidic residues" evidence="1">
    <location>
        <begin position="91"/>
        <end position="102"/>
    </location>
</feature>
<protein>
    <submittedName>
        <fullName evidence="2">Uncharacterized protein</fullName>
    </submittedName>
</protein>
<feature type="region of interest" description="Disordered" evidence="1">
    <location>
        <begin position="24"/>
        <end position="102"/>
    </location>
</feature>
<feature type="compositionally biased region" description="Basic and acidic residues" evidence="1">
    <location>
        <begin position="64"/>
        <end position="75"/>
    </location>
</feature>
<gene>
    <name evidence="2" type="ORF">SO802_032871</name>
</gene>
<comment type="caution">
    <text evidence="2">The sequence shown here is derived from an EMBL/GenBank/DDBJ whole genome shotgun (WGS) entry which is preliminary data.</text>
</comment>
<dbReference type="EMBL" id="JAZDWU010000012">
    <property type="protein sequence ID" value="KAK9983346.1"/>
    <property type="molecule type" value="Genomic_DNA"/>
</dbReference>
<sequence length="102" mass="11553">MVLALIDLELQSLRYRAQKEGSQIQFYNSRTHNRTSKDPRKSPEPASPDDHMSLDLRLNLPSESLRKSHVEDNFTKHSSGSPALGSGDLFMESKEEIGRVNK</sequence>
<evidence type="ECO:0000313" key="3">
    <source>
        <dbReference type="Proteomes" id="UP001459277"/>
    </source>
</evidence>
<proteinExistence type="predicted"/>
<accession>A0AAW2BBK3</accession>
<keyword evidence="3" id="KW-1185">Reference proteome</keyword>
<feature type="compositionally biased region" description="Basic and acidic residues" evidence="1">
    <location>
        <begin position="35"/>
        <end position="54"/>
    </location>
</feature>
<dbReference type="AlphaFoldDB" id="A0AAW2BBK3"/>
<evidence type="ECO:0000256" key="1">
    <source>
        <dbReference type="SAM" id="MobiDB-lite"/>
    </source>
</evidence>